<organism evidence="9 10">
    <name type="scientific">Handelsmanbacteria sp. (strain RIFCSPLOWO2_12_FULL_64_10)</name>
    <dbReference type="NCBI Taxonomy" id="1817868"/>
    <lineage>
        <taxon>Bacteria</taxon>
        <taxon>Candidatus Handelsmaniibacteriota</taxon>
    </lineage>
</organism>
<dbReference type="EMBL" id="MFKF01000313">
    <property type="protein sequence ID" value="OGG46456.1"/>
    <property type="molecule type" value="Genomic_DNA"/>
</dbReference>
<evidence type="ECO:0000256" key="5">
    <source>
        <dbReference type="ARBA" id="ARBA00023027"/>
    </source>
</evidence>
<evidence type="ECO:0000259" key="8">
    <source>
        <dbReference type="Pfam" id="PF16363"/>
    </source>
</evidence>
<dbReference type="AlphaFoldDB" id="A0A1F6CB78"/>
<dbReference type="SUPFAM" id="SSF51735">
    <property type="entry name" value="NAD(P)-binding Rossmann-fold domains"/>
    <property type="match status" value="1"/>
</dbReference>
<dbReference type="InterPro" id="IPR016040">
    <property type="entry name" value="NAD(P)-bd_dom"/>
</dbReference>
<dbReference type="CDD" id="cd05246">
    <property type="entry name" value="dTDP_GD_SDR_e"/>
    <property type="match status" value="1"/>
</dbReference>
<evidence type="ECO:0000313" key="9">
    <source>
        <dbReference type="EMBL" id="OGG46456.1"/>
    </source>
</evidence>
<keyword evidence="5" id="KW-0520">NAD</keyword>
<comment type="cofactor">
    <cofactor evidence="2 7">
        <name>NAD(+)</name>
        <dbReference type="ChEBI" id="CHEBI:57540"/>
    </cofactor>
</comment>
<gene>
    <name evidence="9" type="ORF">A3F84_18320</name>
</gene>
<evidence type="ECO:0000256" key="2">
    <source>
        <dbReference type="ARBA" id="ARBA00001911"/>
    </source>
</evidence>
<comment type="catalytic activity">
    <reaction evidence="1 7">
        <text>dTDP-alpha-D-glucose = dTDP-4-dehydro-6-deoxy-alpha-D-glucose + H2O</text>
        <dbReference type="Rhea" id="RHEA:17221"/>
        <dbReference type="ChEBI" id="CHEBI:15377"/>
        <dbReference type="ChEBI" id="CHEBI:57477"/>
        <dbReference type="ChEBI" id="CHEBI:57649"/>
        <dbReference type="EC" id="4.2.1.46"/>
    </reaction>
</comment>
<comment type="similarity">
    <text evidence="3 7">Belongs to the NAD(P)-dependent epimerase/dehydratase family. dTDP-glucose dehydratase subfamily.</text>
</comment>
<evidence type="ECO:0000313" key="10">
    <source>
        <dbReference type="Proteomes" id="UP000178606"/>
    </source>
</evidence>
<dbReference type="PANTHER" id="PTHR43000">
    <property type="entry name" value="DTDP-D-GLUCOSE 4,6-DEHYDRATASE-RELATED"/>
    <property type="match status" value="1"/>
</dbReference>
<sequence length="336" mass="38332">MKTVLVTGGAGFIGSNFVRHLLGAHEDYRVINLDRLTYAGNPDNLRDVEKDPRYEFVQGDICNRELVDFLMRQVDVVVNFAAESHVDRSIMGAEDFMRSNALGVYTLLDVTRRHNVERVLQVSTDEVYGTLREGESPWTEDAPLAPRNPYSVSKAAGDMMARAFAVTYGLPVVITRASNNIGPFQYPEKRVPLFITNAIDDLPLPVYGQGLAVRDHLYVTDHCEAIDLVLHRGAVGEVYNVGGENEANGIAVVEKILGFVEKPRTLIQYVKDRPGHDMRYSLDASKIRALGWRPRYNFESALRQTVAWYLEHQDWWRKIKESAEYRAYYERQYVKR</sequence>
<dbReference type="Gene3D" id="3.40.50.720">
    <property type="entry name" value="NAD(P)-binding Rossmann-like Domain"/>
    <property type="match status" value="1"/>
</dbReference>
<evidence type="ECO:0000256" key="3">
    <source>
        <dbReference type="ARBA" id="ARBA00008178"/>
    </source>
</evidence>
<evidence type="ECO:0000256" key="4">
    <source>
        <dbReference type="ARBA" id="ARBA00011990"/>
    </source>
</evidence>
<reference evidence="9 10" key="1">
    <citation type="journal article" date="2016" name="Nat. Commun.">
        <title>Thousands of microbial genomes shed light on interconnected biogeochemical processes in an aquifer system.</title>
        <authorList>
            <person name="Anantharaman K."/>
            <person name="Brown C.T."/>
            <person name="Hug L.A."/>
            <person name="Sharon I."/>
            <person name="Castelle C.J."/>
            <person name="Probst A.J."/>
            <person name="Thomas B.C."/>
            <person name="Singh A."/>
            <person name="Wilkins M.J."/>
            <person name="Karaoz U."/>
            <person name="Brodie E.L."/>
            <person name="Williams K.H."/>
            <person name="Hubbard S.S."/>
            <person name="Banfield J.F."/>
        </authorList>
    </citation>
    <scope>NUCLEOTIDE SEQUENCE [LARGE SCALE GENOMIC DNA]</scope>
    <source>
        <strain evidence="10">RIFCSPLOWO2_12_FULL_64_10</strain>
    </source>
</reference>
<dbReference type="NCBIfam" id="TIGR01181">
    <property type="entry name" value="dTDP_gluc_dehyt"/>
    <property type="match status" value="1"/>
</dbReference>
<dbReference type="GO" id="GO:0008460">
    <property type="term" value="F:dTDP-glucose 4,6-dehydratase activity"/>
    <property type="evidence" value="ECO:0007669"/>
    <property type="project" value="UniProtKB-EC"/>
</dbReference>
<dbReference type="Gene3D" id="3.90.25.10">
    <property type="entry name" value="UDP-galactose 4-epimerase, domain 1"/>
    <property type="match status" value="1"/>
</dbReference>
<evidence type="ECO:0000256" key="6">
    <source>
        <dbReference type="ARBA" id="ARBA00023239"/>
    </source>
</evidence>
<name>A0A1F6CB78_HANXR</name>
<feature type="domain" description="NAD(P)-binding" evidence="8">
    <location>
        <begin position="5"/>
        <end position="305"/>
    </location>
</feature>
<keyword evidence="6 7" id="KW-0456">Lyase</keyword>
<dbReference type="GO" id="GO:0009225">
    <property type="term" value="P:nucleotide-sugar metabolic process"/>
    <property type="evidence" value="ECO:0007669"/>
    <property type="project" value="InterPro"/>
</dbReference>
<dbReference type="Pfam" id="PF16363">
    <property type="entry name" value="GDP_Man_Dehyd"/>
    <property type="match status" value="1"/>
</dbReference>
<dbReference type="InterPro" id="IPR005888">
    <property type="entry name" value="dTDP_Gluc_deHydtase"/>
</dbReference>
<accession>A0A1F6CB78</accession>
<evidence type="ECO:0000256" key="7">
    <source>
        <dbReference type="RuleBase" id="RU004473"/>
    </source>
</evidence>
<dbReference type="Proteomes" id="UP000178606">
    <property type="component" value="Unassembled WGS sequence"/>
</dbReference>
<proteinExistence type="inferred from homology"/>
<comment type="caution">
    <text evidence="9">The sequence shown here is derived from an EMBL/GenBank/DDBJ whole genome shotgun (WGS) entry which is preliminary data.</text>
</comment>
<dbReference type="InterPro" id="IPR036291">
    <property type="entry name" value="NAD(P)-bd_dom_sf"/>
</dbReference>
<protein>
    <recommendedName>
        <fullName evidence="4 7">dTDP-glucose 4,6-dehydratase</fullName>
        <ecNumber evidence="4 7">4.2.1.46</ecNumber>
    </recommendedName>
</protein>
<evidence type="ECO:0000256" key="1">
    <source>
        <dbReference type="ARBA" id="ARBA00001539"/>
    </source>
</evidence>
<dbReference type="EC" id="4.2.1.46" evidence="4 7"/>